<dbReference type="InterPro" id="IPR041577">
    <property type="entry name" value="RT_RNaseH_2"/>
</dbReference>
<dbReference type="GO" id="GO:0008270">
    <property type="term" value="F:zinc ion binding"/>
    <property type="evidence" value="ECO:0007669"/>
    <property type="project" value="UniProtKB-KW"/>
</dbReference>
<feature type="domain" description="CCHC-type" evidence="7">
    <location>
        <begin position="236"/>
        <end position="251"/>
    </location>
</feature>
<dbReference type="InterPro" id="IPR050951">
    <property type="entry name" value="Retrovirus_Pol_polyprotein"/>
</dbReference>
<name>A0A7J0DWW3_9ERIC</name>
<dbReference type="AlphaFoldDB" id="A0A7J0DWW3"/>
<comment type="caution">
    <text evidence="8">The sequence shown here is derived from an EMBL/GenBank/DDBJ whole genome shotgun (WGS) entry which is preliminary data.</text>
</comment>
<dbReference type="FunFam" id="3.30.70.270:FF:000020">
    <property type="entry name" value="Transposon Tf2-6 polyprotein-like Protein"/>
    <property type="match status" value="1"/>
</dbReference>
<keyword evidence="2" id="KW-0064">Aspartyl protease</keyword>
<dbReference type="InterPro" id="IPR043128">
    <property type="entry name" value="Rev_trsase/Diguanyl_cyclase"/>
</dbReference>
<evidence type="ECO:0000313" key="9">
    <source>
        <dbReference type="Proteomes" id="UP000585474"/>
    </source>
</evidence>
<dbReference type="InterPro" id="IPR036875">
    <property type="entry name" value="Znf_CCHC_sf"/>
</dbReference>
<reference evidence="9" key="1">
    <citation type="submission" date="2019-07" db="EMBL/GenBank/DDBJ databases">
        <title>De Novo Assembly of kiwifruit Actinidia rufa.</title>
        <authorList>
            <person name="Sugita-Konishi S."/>
            <person name="Sato K."/>
            <person name="Mori E."/>
            <person name="Abe Y."/>
            <person name="Kisaki G."/>
            <person name="Hamano K."/>
            <person name="Suezawa K."/>
            <person name="Otani M."/>
            <person name="Fukuda T."/>
            <person name="Manabe T."/>
            <person name="Gomi K."/>
            <person name="Tabuchi M."/>
            <person name="Akimitsu K."/>
            <person name="Kataoka I."/>
        </authorList>
    </citation>
    <scope>NUCLEOTIDE SEQUENCE [LARGE SCALE GENOMIC DNA]</scope>
    <source>
        <strain evidence="9">cv. Fuchu</strain>
    </source>
</reference>
<keyword evidence="5" id="KW-0863">Zinc-finger</keyword>
<keyword evidence="1" id="KW-0645">Protease</keyword>
<evidence type="ECO:0000256" key="2">
    <source>
        <dbReference type="ARBA" id="ARBA00022750"/>
    </source>
</evidence>
<dbReference type="Gene3D" id="3.30.70.270">
    <property type="match status" value="2"/>
</dbReference>
<dbReference type="InterPro" id="IPR001878">
    <property type="entry name" value="Znf_CCHC"/>
</dbReference>
<protein>
    <recommendedName>
        <fullName evidence="7">CCHC-type domain-containing protein</fullName>
    </recommendedName>
</protein>
<dbReference type="Gene3D" id="4.10.60.10">
    <property type="entry name" value="Zinc finger, CCHC-type"/>
    <property type="match status" value="1"/>
</dbReference>
<evidence type="ECO:0000259" key="7">
    <source>
        <dbReference type="PROSITE" id="PS50158"/>
    </source>
</evidence>
<keyword evidence="5" id="KW-0862">Zinc</keyword>
<dbReference type="Pfam" id="PF24626">
    <property type="entry name" value="SH3_Tf2-1"/>
    <property type="match status" value="1"/>
</dbReference>
<organism evidence="8 9">
    <name type="scientific">Actinidia rufa</name>
    <dbReference type="NCBI Taxonomy" id="165716"/>
    <lineage>
        <taxon>Eukaryota</taxon>
        <taxon>Viridiplantae</taxon>
        <taxon>Streptophyta</taxon>
        <taxon>Embryophyta</taxon>
        <taxon>Tracheophyta</taxon>
        <taxon>Spermatophyta</taxon>
        <taxon>Magnoliopsida</taxon>
        <taxon>eudicotyledons</taxon>
        <taxon>Gunneridae</taxon>
        <taxon>Pentapetalae</taxon>
        <taxon>asterids</taxon>
        <taxon>Ericales</taxon>
        <taxon>Actinidiaceae</taxon>
        <taxon>Actinidia</taxon>
    </lineage>
</organism>
<dbReference type="SUPFAM" id="SSF57756">
    <property type="entry name" value="Retrovirus zinc finger-like domains"/>
    <property type="match status" value="1"/>
</dbReference>
<sequence length="793" mass="89649">MPPWRKPIRGAKFEQEGNNLGGNGIPNQFAMDFVEALTAANILNQPRVDAESRVQEITKDFCRMNPPSFDGSSIDPLAANHWLTEIRKLFNLVNTEEKKCRQFEKGLHSSVRRLVMSSKLRVFTEIMEFARTLELPRDNVRNARGNEGRQSMGSVGMASGSHGSQNRKRQKDTFQPTHNHQSFRAPSSTEFRGHVPRPPVTCHQCGQEGHIRAHCPQTPSQLRPPPPPRSQILGACFGCGGFGHVARFCPQKGGARNHHFVFNFIVLGMSGFNLIFGMDWLSTFHVTIDCFKCRVRICMLEGGCLEFFGEHQESFEPYLYEQRDKGSIAYLLASLMLNEDLWTHEELPSVVCDFPDIFPKTLLGLPPEREVEFTIDLLSEEHQSHLSIILELLREHRLYAKLSKCEFWLSEVKFLGHVVSKVGVSVDPSKIESVLHWERPKCVFEIRSFLGLAGYYRRFVQDFSRLAAPMTRLTRKGTRFVWDDKCESAFKELKTHLTRVPILIVPERGVGYSVYCDALREGLGCVLMQYGRVTILVAGNEEGRRHLCFQVFDMLTSEGGTSTTDRRATTVISSRVEMGAGDYGFHNGFAEFVEGARCHLGCCGPIDEDRALSTDSIEACLLDFWGNWEDHLSLVEFEYNNSYQSSIEMAPYEALYGRPCRSPVCWTELGEATVVGPELVAETTKSMDLIRKRLKAVQEATTEKVKVICQRLLTAQSRQKSYADRCRRPLSFEVGDHVFLKISPCQGLHRFGCGGKLSPHYIGPFDIIEHIGEVAYCLALPPKLSCVHDVFPC</sequence>
<dbReference type="PROSITE" id="PS50158">
    <property type="entry name" value="ZF_CCHC"/>
    <property type="match status" value="2"/>
</dbReference>
<feature type="region of interest" description="Disordered" evidence="6">
    <location>
        <begin position="140"/>
        <end position="196"/>
    </location>
</feature>
<dbReference type="SMART" id="SM00343">
    <property type="entry name" value="ZnF_C2HC"/>
    <property type="match status" value="2"/>
</dbReference>
<dbReference type="OrthoDB" id="1909122at2759"/>
<evidence type="ECO:0000256" key="3">
    <source>
        <dbReference type="ARBA" id="ARBA00023125"/>
    </source>
</evidence>
<keyword evidence="2" id="KW-0378">Hydrolase</keyword>
<accession>A0A7J0DWW3</accession>
<keyword evidence="9" id="KW-1185">Reference proteome</keyword>
<evidence type="ECO:0000256" key="6">
    <source>
        <dbReference type="SAM" id="MobiDB-lite"/>
    </source>
</evidence>
<keyword evidence="4" id="KW-0511">Multifunctional enzyme</keyword>
<evidence type="ECO:0000256" key="5">
    <source>
        <dbReference type="PROSITE-ProRule" id="PRU00047"/>
    </source>
</evidence>
<feature type="compositionally biased region" description="Polar residues" evidence="6">
    <location>
        <begin position="173"/>
        <end position="190"/>
    </location>
</feature>
<dbReference type="GO" id="GO:0006508">
    <property type="term" value="P:proteolysis"/>
    <property type="evidence" value="ECO:0007669"/>
    <property type="project" value="UniProtKB-KW"/>
</dbReference>
<dbReference type="Pfam" id="PF17919">
    <property type="entry name" value="RT_RNaseH_2"/>
    <property type="match status" value="1"/>
</dbReference>
<dbReference type="PANTHER" id="PTHR37984">
    <property type="entry name" value="PROTEIN CBG26694"/>
    <property type="match status" value="1"/>
</dbReference>
<dbReference type="GO" id="GO:0003677">
    <property type="term" value="F:DNA binding"/>
    <property type="evidence" value="ECO:0007669"/>
    <property type="project" value="UniProtKB-KW"/>
</dbReference>
<feature type="region of interest" description="Disordered" evidence="6">
    <location>
        <begin position="1"/>
        <end position="20"/>
    </location>
</feature>
<dbReference type="Proteomes" id="UP000585474">
    <property type="component" value="Unassembled WGS sequence"/>
</dbReference>
<dbReference type="Pfam" id="PF00098">
    <property type="entry name" value="zf-CCHC"/>
    <property type="match status" value="1"/>
</dbReference>
<feature type="domain" description="CCHC-type" evidence="7">
    <location>
        <begin position="202"/>
        <end position="217"/>
    </location>
</feature>
<evidence type="ECO:0000256" key="4">
    <source>
        <dbReference type="ARBA" id="ARBA00023268"/>
    </source>
</evidence>
<keyword evidence="5" id="KW-0479">Metal-binding</keyword>
<dbReference type="SUPFAM" id="SSF56672">
    <property type="entry name" value="DNA/RNA polymerases"/>
    <property type="match status" value="1"/>
</dbReference>
<dbReference type="Pfam" id="PF08284">
    <property type="entry name" value="RVP_2"/>
    <property type="match status" value="1"/>
</dbReference>
<evidence type="ECO:0000313" key="8">
    <source>
        <dbReference type="EMBL" id="GFS44397.1"/>
    </source>
</evidence>
<proteinExistence type="predicted"/>
<dbReference type="PANTHER" id="PTHR37984:SF5">
    <property type="entry name" value="PROTEIN NYNRIN-LIKE"/>
    <property type="match status" value="1"/>
</dbReference>
<dbReference type="InterPro" id="IPR043502">
    <property type="entry name" value="DNA/RNA_pol_sf"/>
</dbReference>
<dbReference type="InterPro" id="IPR036397">
    <property type="entry name" value="RNaseH_sf"/>
</dbReference>
<evidence type="ECO:0000256" key="1">
    <source>
        <dbReference type="ARBA" id="ARBA00022670"/>
    </source>
</evidence>
<dbReference type="EMBL" id="BJWL01000438">
    <property type="protein sequence ID" value="GFS44397.1"/>
    <property type="molecule type" value="Genomic_DNA"/>
</dbReference>
<dbReference type="InterPro" id="IPR056924">
    <property type="entry name" value="SH3_Tf2-1"/>
</dbReference>
<dbReference type="GO" id="GO:0004190">
    <property type="term" value="F:aspartic-type endopeptidase activity"/>
    <property type="evidence" value="ECO:0007669"/>
    <property type="project" value="UniProtKB-KW"/>
</dbReference>
<keyword evidence="3" id="KW-0238">DNA-binding</keyword>
<dbReference type="Gene3D" id="3.30.420.10">
    <property type="entry name" value="Ribonuclease H-like superfamily/Ribonuclease H"/>
    <property type="match status" value="1"/>
</dbReference>
<gene>
    <name evidence="8" type="ORF">Acr_00g0090090</name>
</gene>